<dbReference type="NCBIfam" id="TIGR02532">
    <property type="entry name" value="IV_pilin_GFxxxE"/>
    <property type="match status" value="1"/>
</dbReference>
<dbReference type="InterPro" id="IPR012902">
    <property type="entry name" value="N_methyl_site"/>
</dbReference>
<keyword evidence="3" id="KW-0812">Transmembrane</keyword>
<keyword evidence="3" id="KW-1133">Transmembrane helix</keyword>
<dbReference type="RefSeq" id="WP_015556112.1">
    <property type="nucleotide sequence ID" value="NZ_OZ209244.1"/>
</dbReference>
<feature type="transmembrane region" description="Helical" evidence="3">
    <location>
        <begin position="40"/>
        <end position="66"/>
    </location>
</feature>
<sequence length="185" mass="20091">MAGAVSLGMTSREVRRFGDGPAFCRVTCAMRPMRCARRAFSLAEVLIVLTILAALSGSVLSVGAIWGRPTAAQEADRAMRWLYGVVARADLSGRPFGLGVDEDAQCLQVRWEKPRSVERLPARSGCTFQWLGVGSATVDSHYAPQWGTFSSAMTTLIRDAEGKRHFLILSGQGQIRTADHPPVAR</sequence>
<dbReference type="GO" id="GO:0009279">
    <property type="term" value="C:cell outer membrane"/>
    <property type="evidence" value="ECO:0007669"/>
    <property type="project" value="UniProtKB-SubCell"/>
</dbReference>
<evidence type="ECO:0000313" key="4">
    <source>
        <dbReference type="EMBL" id="CBL27965.1"/>
    </source>
</evidence>
<evidence type="ECO:0000256" key="3">
    <source>
        <dbReference type="SAM" id="Phobius"/>
    </source>
</evidence>
<dbReference type="Pfam" id="PF07963">
    <property type="entry name" value="N_methyl"/>
    <property type="match status" value="1"/>
</dbReference>
<name>A0AB94IW12_9BACT</name>
<organism evidence="4 5">
    <name type="scientific">Fretibacterium fastidiosum</name>
    <dbReference type="NCBI Taxonomy" id="651822"/>
    <lineage>
        <taxon>Bacteria</taxon>
        <taxon>Thermotogati</taxon>
        <taxon>Synergistota</taxon>
        <taxon>Synergistia</taxon>
        <taxon>Synergistales</taxon>
        <taxon>Aminobacteriaceae</taxon>
        <taxon>Fretibacterium</taxon>
    </lineage>
</organism>
<proteinExistence type="predicted"/>
<evidence type="ECO:0000256" key="1">
    <source>
        <dbReference type="ARBA" id="ARBA00004442"/>
    </source>
</evidence>
<dbReference type="Proteomes" id="UP000008957">
    <property type="component" value="Chromosome"/>
</dbReference>
<keyword evidence="5" id="KW-1185">Reference proteome</keyword>
<dbReference type="KEGG" id="sbr:SY1_05640"/>
<protein>
    <submittedName>
        <fullName evidence="4">Prepilin-type N-terminal cleavage/methylation domain</fullName>
    </submittedName>
</protein>
<reference evidence="5" key="1">
    <citation type="submission" date="2010-03" db="EMBL/GenBank/DDBJ databases">
        <title>The genome sequence of Synergistetes sp. SGP1.</title>
        <authorList>
            <consortium name="metaHIT consortium -- http://www.metahit.eu/"/>
            <person name="Pajon A."/>
            <person name="Turner K."/>
            <person name="Parkhill J."/>
            <person name="Wade W."/>
            <person name="Vartoukian S."/>
        </authorList>
    </citation>
    <scope>NUCLEOTIDE SEQUENCE [LARGE SCALE GENOMIC DNA]</scope>
    <source>
        <strain evidence="5">SGP1</strain>
    </source>
</reference>
<keyword evidence="2" id="KW-0998">Cell outer membrane</keyword>
<dbReference type="EMBL" id="FP929056">
    <property type="protein sequence ID" value="CBL27965.1"/>
    <property type="molecule type" value="Genomic_DNA"/>
</dbReference>
<evidence type="ECO:0000313" key="5">
    <source>
        <dbReference type="Proteomes" id="UP000008957"/>
    </source>
</evidence>
<keyword evidence="3" id="KW-0472">Membrane</keyword>
<accession>A0AB94IW12</accession>
<gene>
    <name evidence="4" type="ORF">SY1_05640</name>
</gene>
<dbReference type="AlphaFoldDB" id="A0AB94IW12"/>
<evidence type="ECO:0000256" key="2">
    <source>
        <dbReference type="ARBA" id="ARBA00023237"/>
    </source>
</evidence>
<comment type="subcellular location">
    <subcellularLocation>
        <location evidence="1">Cell outer membrane</location>
    </subcellularLocation>
</comment>
<reference evidence="4 5" key="2">
    <citation type="submission" date="2010-03" db="EMBL/GenBank/DDBJ databases">
        <authorList>
            <person name="Pajon A."/>
        </authorList>
    </citation>
    <scope>NUCLEOTIDE SEQUENCE [LARGE SCALE GENOMIC DNA]</scope>
    <source>
        <strain evidence="4 5">SGP1</strain>
    </source>
</reference>